<proteinExistence type="predicted"/>
<accession>A0ABX0FAD1</accession>
<name>A0ABX0FAD1_9BACL</name>
<evidence type="ECO:0000313" key="2">
    <source>
        <dbReference type="Proteomes" id="UP000800303"/>
    </source>
</evidence>
<sequence length="234" mass="26727">MRTNFEETYAQWLAAQIEAEDGVRRLELLKRGLGHGTIEFLRRVWYPAVGNLDDLHAEWEVRDYHGGYRYIDLAYRPGGAKGAIEIQGYGSHARDLDTRRFKDLCWRHGLLGLDGWTLLPVAYLSICEERERCQQLVLAFVGRFLSFDLMADGLGWLEEETLRYARRRLVPFGAGELASHLRVTDRHARAILQKLAARKLITAVNDKQRYRTYRLAAASQVFGGTDGGQGSKKD</sequence>
<gene>
    <name evidence="1" type="ORF">GYN08_21645</name>
</gene>
<dbReference type="RefSeq" id="WP_166279219.1">
    <property type="nucleotide sequence ID" value="NZ_JAAFGS010000012.1"/>
</dbReference>
<protein>
    <submittedName>
        <fullName evidence="1">Transcriptional regulator</fullName>
    </submittedName>
</protein>
<keyword evidence="2" id="KW-1185">Reference proteome</keyword>
<dbReference type="EMBL" id="JAAFGS010000012">
    <property type="protein sequence ID" value="NGZ77903.1"/>
    <property type="molecule type" value="Genomic_DNA"/>
</dbReference>
<dbReference type="Proteomes" id="UP000800303">
    <property type="component" value="Unassembled WGS sequence"/>
</dbReference>
<reference evidence="1 2" key="1">
    <citation type="submission" date="2020-01" db="EMBL/GenBank/DDBJ databases">
        <title>Polyphasic characterisation and genomic insights into a novel alkali tolerant bacterium VR-M41.</title>
        <authorList>
            <person name="Vemuluri V.R."/>
        </authorList>
    </citation>
    <scope>NUCLEOTIDE SEQUENCE [LARGE SCALE GENOMIC DNA]</scope>
    <source>
        <strain evidence="1 2">VR-M41</strain>
    </source>
</reference>
<comment type="caution">
    <text evidence="1">The sequence shown here is derived from an EMBL/GenBank/DDBJ whole genome shotgun (WGS) entry which is preliminary data.</text>
</comment>
<evidence type="ECO:0000313" key="1">
    <source>
        <dbReference type="EMBL" id="NGZ77903.1"/>
    </source>
</evidence>
<organism evidence="1 2">
    <name type="scientific">Saccharibacillus alkalitolerans</name>
    <dbReference type="NCBI Taxonomy" id="2705290"/>
    <lineage>
        <taxon>Bacteria</taxon>
        <taxon>Bacillati</taxon>
        <taxon>Bacillota</taxon>
        <taxon>Bacilli</taxon>
        <taxon>Bacillales</taxon>
        <taxon>Paenibacillaceae</taxon>
        <taxon>Saccharibacillus</taxon>
    </lineage>
</organism>